<evidence type="ECO:0000256" key="1">
    <source>
        <dbReference type="ARBA" id="ARBA00004123"/>
    </source>
</evidence>
<dbReference type="UniPathway" id="UPA00143"/>
<dbReference type="InterPro" id="IPR013083">
    <property type="entry name" value="Znf_RING/FYVE/PHD"/>
</dbReference>
<evidence type="ECO:0000313" key="17">
    <source>
        <dbReference type="Proteomes" id="UP000509704"/>
    </source>
</evidence>
<evidence type="ECO:0000256" key="4">
    <source>
        <dbReference type="ARBA" id="ARBA00022574"/>
    </source>
</evidence>
<evidence type="ECO:0000256" key="6">
    <source>
        <dbReference type="ARBA" id="ARBA00022679"/>
    </source>
</evidence>
<keyword evidence="9 14" id="KW-0227">DNA damage</keyword>
<dbReference type="SMART" id="SM00504">
    <property type="entry name" value="Ubox"/>
    <property type="match status" value="1"/>
</dbReference>
<comment type="similarity">
    <text evidence="3 14">Belongs to the WD repeat PRP19 family.</text>
</comment>
<dbReference type="PANTHER" id="PTHR43995:SF1">
    <property type="entry name" value="PRE-MRNA-PROCESSING FACTOR 19"/>
    <property type="match status" value="1"/>
</dbReference>
<dbReference type="RefSeq" id="XP_037146783.1">
    <property type="nucleotide sequence ID" value="XM_037290888.1"/>
</dbReference>
<evidence type="ECO:0000256" key="12">
    <source>
        <dbReference type="ARBA" id="ARBA00023204"/>
    </source>
</evidence>
<dbReference type="OrthoDB" id="687049at2759"/>
<reference evidence="16 17" key="1">
    <citation type="submission" date="2020-07" db="EMBL/GenBank/DDBJ databases">
        <title>The yeast mating-type switching endonuclease HO is a domesticated member of an unorthodox homing genetic element family.</title>
        <authorList>
            <person name="Coughlan A.Y."/>
            <person name="Lombardi L."/>
            <person name="Braun-Galleani S."/>
            <person name="Martos A.R."/>
            <person name="Galeote V."/>
            <person name="Bigey F."/>
            <person name="Dequin S."/>
            <person name="Byrne K.P."/>
            <person name="Wolfe K.H."/>
        </authorList>
    </citation>
    <scope>NUCLEOTIDE SEQUENCE [LARGE SCALE GENOMIC DNA]</scope>
    <source>
        <strain evidence="16 17">NRRL Y-6702</strain>
    </source>
</reference>
<sequence>MFCGISGKPTKNPVLSPVSKCIFEKELIEQYVQTEGKDPITNSPLGLDQLIELSHTPQQASLVNTLNSSTLNSNYSIPNLLSSLQNEWDALMLENFRLRKQLDTYSKQLSTAFYERDAAKIVAAKAMKEREQVVSEMNKLTIQLGAELESDNEKNDSVEMLPNAIQEELLDESRKYVDQTRKVPDKFTILNDTKFELKKTWDVPANAVINRTSKLLANPQRKSAFQLLEAGAVVIVEDFITRQIQTNFTDDLEYFSLGPASDVLLCSFGKQSVGIYNIESGSLAKLDMPHNKIILMAQHEYILNKYFLVVEENGRVLYCLLDCSKAYEVLQGHSEKKYNSASLHKDGLLIALVQADSIELFNLGQPNSKPTVFKVGKQIIGSGIIENVEFSSNGYWMIVSCGGSIMSFDLRKEPGTLAVNSLSIATSKGASRAWDMDMSAKDLLVVENESVEELELNLKVYKYKKAKKIWESVPDRSGNLVISGLKNKESLQQIQLIYDDSSISILLRTEGQISLYSTAK</sequence>
<dbReference type="EC" id="2.3.2.27" evidence="14"/>
<dbReference type="InterPro" id="IPR038959">
    <property type="entry name" value="Prp19"/>
</dbReference>
<evidence type="ECO:0000313" key="16">
    <source>
        <dbReference type="EMBL" id="QLG75058.1"/>
    </source>
</evidence>
<evidence type="ECO:0000256" key="5">
    <source>
        <dbReference type="ARBA" id="ARBA00022664"/>
    </source>
</evidence>
<evidence type="ECO:0000256" key="13">
    <source>
        <dbReference type="ARBA" id="ARBA00023242"/>
    </source>
</evidence>
<dbReference type="Gene3D" id="2.130.10.10">
    <property type="entry name" value="YVTN repeat-like/Quinoprotein amine dehydrogenase"/>
    <property type="match status" value="1"/>
</dbReference>
<dbReference type="GeneID" id="59238861"/>
<dbReference type="PANTHER" id="PTHR43995">
    <property type="entry name" value="PRE-MRNA-PROCESSING FACTOR 19"/>
    <property type="match status" value="1"/>
</dbReference>
<comment type="function">
    <text evidence="14">Ubiquitin-protein ligase which is mainly involved pre-mRNA splicing and DNA repair. Required for pre-mRNA splicing as component of the spliceosome.</text>
</comment>
<evidence type="ECO:0000256" key="9">
    <source>
        <dbReference type="ARBA" id="ARBA00022763"/>
    </source>
</evidence>
<comment type="pathway">
    <text evidence="2 14">Protein modification; protein ubiquitination.</text>
</comment>
<dbReference type="InterPro" id="IPR055340">
    <property type="entry name" value="RING-Ubox_PRP19"/>
</dbReference>
<accession>A0A7H9B8G8</accession>
<evidence type="ECO:0000256" key="3">
    <source>
        <dbReference type="ARBA" id="ARBA00006388"/>
    </source>
</evidence>
<dbReference type="InterPro" id="IPR013915">
    <property type="entry name" value="Prp19_cc"/>
</dbReference>
<dbReference type="Proteomes" id="UP000509704">
    <property type="component" value="Chromosome 8"/>
</dbReference>
<comment type="catalytic activity">
    <reaction evidence="14">
        <text>S-ubiquitinyl-[E2 ubiquitin-conjugating enzyme]-L-cysteine + [acceptor protein]-L-lysine = [E2 ubiquitin-conjugating enzyme]-L-cysteine + N(6)-ubiquitinyl-[acceptor protein]-L-lysine.</text>
        <dbReference type="EC" id="2.3.2.27"/>
    </reaction>
</comment>
<dbReference type="KEGG" id="zmk:HG535_0H03850"/>
<dbReference type="CDD" id="cd16656">
    <property type="entry name" value="RING-Ubox_PRP19"/>
    <property type="match status" value="1"/>
</dbReference>
<dbReference type="InterPro" id="IPR003613">
    <property type="entry name" value="Ubox_domain"/>
</dbReference>
<keyword evidence="6 14" id="KW-0808">Transferase</keyword>
<comment type="subcellular location">
    <subcellularLocation>
        <location evidence="1 14">Nucleus</location>
    </subcellularLocation>
</comment>
<gene>
    <name evidence="16" type="ORF">HG535_0H03850</name>
</gene>
<keyword evidence="7 14" id="KW-0747">Spliceosome</keyword>
<dbReference type="GO" id="GO:0070534">
    <property type="term" value="P:protein K63-linked ubiquitination"/>
    <property type="evidence" value="ECO:0007669"/>
    <property type="project" value="UniProtKB-UniRule"/>
</dbReference>
<dbReference type="PROSITE" id="PS51698">
    <property type="entry name" value="U_BOX"/>
    <property type="match status" value="1"/>
</dbReference>
<feature type="domain" description="U-box" evidence="15">
    <location>
        <begin position="1"/>
        <end position="71"/>
    </location>
</feature>
<keyword evidence="13 14" id="KW-0539">Nucleus</keyword>
<comment type="subunit">
    <text evidence="14">Homotetramer.</text>
</comment>
<keyword evidence="11 14" id="KW-0508">mRNA splicing</keyword>
<dbReference type="GO" id="GO:0000974">
    <property type="term" value="C:Prp19 complex"/>
    <property type="evidence" value="ECO:0007669"/>
    <property type="project" value="UniProtKB-UniRule"/>
</dbReference>
<dbReference type="EMBL" id="CP058611">
    <property type="protein sequence ID" value="QLG75058.1"/>
    <property type="molecule type" value="Genomic_DNA"/>
</dbReference>
<keyword evidence="4" id="KW-0853">WD repeat</keyword>
<dbReference type="GO" id="GO:0000398">
    <property type="term" value="P:mRNA splicing, via spliceosome"/>
    <property type="evidence" value="ECO:0007669"/>
    <property type="project" value="InterPro"/>
</dbReference>
<dbReference type="GO" id="GO:0006281">
    <property type="term" value="P:DNA repair"/>
    <property type="evidence" value="ECO:0007669"/>
    <property type="project" value="UniProtKB-KW"/>
</dbReference>
<keyword evidence="17" id="KW-1185">Reference proteome</keyword>
<evidence type="ECO:0000256" key="7">
    <source>
        <dbReference type="ARBA" id="ARBA00022728"/>
    </source>
</evidence>
<dbReference type="SUPFAM" id="SSF57850">
    <property type="entry name" value="RING/U-box"/>
    <property type="match status" value="1"/>
</dbReference>
<dbReference type="Gene3D" id="3.30.40.10">
    <property type="entry name" value="Zinc/RING finger domain, C3HC4 (zinc finger)"/>
    <property type="match status" value="1"/>
</dbReference>
<keyword evidence="12 14" id="KW-0234">DNA repair</keyword>
<keyword evidence="10 14" id="KW-0833">Ubl conjugation pathway</keyword>
<dbReference type="Pfam" id="PF08606">
    <property type="entry name" value="Prp19"/>
    <property type="match status" value="1"/>
</dbReference>
<organism evidence="16 17">
    <name type="scientific">Zygotorulaspora mrakii</name>
    <name type="common">Zygosaccharomyces mrakii</name>
    <dbReference type="NCBI Taxonomy" id="42260"/>
    <lineage>
        <taxon>Eukaryota</taxon>
        <taxon>Fungi</taxon>
        <taxon>Dikarya</taxon>
        <taxon>Ascomycota</taxon>
        <taxon>Saccharomycotina</taxon>
        <taxon>Saccharomycetes</taxon>
        <taxon>Saccharomycetales</taxon>
        <taxon>Saccharomycetaceae</taxon>
        <taxon>Zygotorulaspora</taxon>
    </lineage>
</organism>
<evidence type="ECO:0000259" key="15">
    <source>
        <dbReference type="PROSITE" id="PS51698"/>
    </source>
</evidence>
<name>A0A7H9B8G8_ZYGMR</name>
<proteinExistence type="inferred from homology"/>
<dbReference type="GO" id="GO:0061630">
    <property type="term" value="F:ubiquitin protein ligase activity"/>
    <property type="evidence" value="ECO:0007669"/>
    <property type="project" value="UniProtKB-UniRule"/>
</dbReference>
<dbReference type="FunFam" id="3.30.40.10:FF:000027">
    <property type="entry name" value="Pre-mRNA-processing factor 19, putative"/>
    <property type="match status" value="1"/>
</dbReference>
<keyword evidence="8" id="KW-0677">Repeat</keyword>
<keyword evidence="5 14" id="KW-0507">mRNA processing</keyword>
<evidence type="ECO:0000256" key="8">
    <source>
        <dbReference type="ARBA" id="ARBA00022737"/>
    </source>
</evidence>
<evidence type="ECO:0000256" key="2">
    <source>
        <dbReference type="ARBA" id="ARBA00004906"/>
    </source>
</evidence>
<dbReference type="AlphaFoldDB" id="A0A7H9B8G8"/>
<dbReference type="GO" id="GO:0071006">
    <property type="term" value="C:U2-type catalytic step 1 spliceosome"/>
    <property type="evidence" value="ECO:0007669"/>
    <property type="project" value="TreeGrafter"/>
</dbReference>
<evidence type="ECO:0000256" key="14">
    <source>
        <dbReference type="RuleBase" id="RU367101"/>
    </source>
</evidence>
<dbReference type="InterPro" id="IPR015943">
    <property type="entry name" value="WD40/YVTN_repeat-like_dom_sf"/>
</dbReference>
<protein>
    <recommendedName>
        <fullName evidence="14">Pre-mRNA-processing factor 19</fullName>
        <ecNumber evidence="14">2.3.2.27</ecNumber>
    </recommendedName>
</protein>
<dbReference type="SUPFAM" id="SSF69322">
    <property type="entry name" value="Tricorn protease domain 2"/>
    <property type="match status" value="1"/>
</dbReference>
<evidence type="ECO:0000256" key="11">
    <source>
        <dbReference type="ARBA" id="ARBA00023187"/>
    </source>
</evidence>
<dbReference type="GO" id="GO:0005737">
    <property type="term" value="C:cytoplasm"/>
    <property type="evidence" value="ECO:0007669"/>
    <property type="project" value="TreeGrafter"/>
</dbReference>
<evidence type="ECO:0000256" key="10">
    <source>
        <dbReference type="ARBA" id="ARBA00022786"/>
    </source>
</evidence>